<dbReference type="CDD" id="cd03349">
    <property type="entry name" value="LbH_XAT"/>
    <property type="match status" value="1"/>
</dbReference>
<keyword evidence="2" id="KW-0677">Repeat</keyword>
<accession>A0ABU4IIW0</accession>
<dbReference type="InterPro" id="IPR001451">
    <property type="entry name" value="Hexapep"/>
</dbReference>
<name>A0ABU4IIW0_9VIBR</name>
<dbReference type="SUPFAM" id="SSF51161">
    <property type="entry name" value="Trimeric LpxA-like enzymes"/>
    <property type="match status" value="1"/>
</dbReference>
<protein>
    <submittedName>
        <fullName evidence="4">CatB-related O-acetyltransferase</fullName>
        <ecNumber evidence="4">2.3.1.-</ecNumber>
    </submittedName>
</protein>
<comment type="caution">
    <text evidence="4">The sequence shown here is derived from an EMBL/GenBank/DDBJ whole genome shotgun (WGS) entry which is preliminary data.</text>
</comment>
<keyword evidence="1 4" id="KW-0808">Transferase</keyword>
<dbReference type="Gene3D" id="2.160.10.10">
    <property type="entry name" value="Hexapeptide repeat proteins"/>
    <property type="match status" value="1"/>
</dbReference>
<dbReference type="Pfam" id="PF00132">
    <property type="entry name" value="Hexapep"/>
    <property type="match status" value="1"/>
</dbReference>
<dbReference type="EC" id="2.3.1.-" evidence="4"/>
<dbReference type="InterPro" id="IPR018357">
    <property type="entry name" value="Hexapep_transf_CS"/>
</dbReference>
<gene>
    <name evidence="4" type="ORF">SBW85_11385</name>
</gene>
<dbReference type="InterPro" id="IPR051159">
    <property type="entry name" value="Hexapeptide_acetyltransf"/>
</dbReference>
<dbReference type="PANTHER" id="PTHR23416">
    <property type="entry name" value="SIALIC ACID SYNTHASE-RELATED"/>
    <property type="match status" value="1"/>
</dbReference>
<evidence type="ECO:0000313" key="5">
    <source>
        <dbReference type="Proteomes" id="UP001272325"/>
    </source>
</evidence>
<reference evidence="4 5" key="1">
    <citation type="submission" date="2023-11" db="EMBL/GenBank/DDBJ databases">
        <title>Plant-associative lifestyle of Vibrio porteresiae and its evolutionary dynamics.</title>
        <authorList>
            <person name="Rameshkumar N."/>
            <person name="Kirti K."/>
        </authorList>
    </citation>
    <scope>NUCLEOTIDE SEQUENCE [LARGE SCALE GENOMIC DNA]</scope>
    <source>
        <strain evidence="4 5">MSSRF60</strain>
    </source>
</reference>
<evidence type="ECO:0000313" key="4">
    <source>
        <dbReference type="EMBL" id="MDW6018325.1"/>
    </source>
</evidence>
<sequence>MEVDHPLTRFTSSLVTYQNDYWSFPFEKPFDNTKKPVFIGNDVWIGQGVCIKPGVRIGDGSVVGANSLVTKDVPPYAIVGGCPARVIRYLFPKEVIERLLDVQWWNYDINSIQSIDVTEDIKDILCFFDMNKESLLEYKPNILIL</sequence>
<dbReference type="InterPro" id="IPR011004">
    <property type="entry name" value="Trimer_LpxA-like_sf"/>
</dbReference>
<evidence type="ECO:0000256" key="2">
    <source>
        <dbReference type="ARBA" id="ARBA00022737"/>
    </source>
</evidence>
<evidence type="ECO:0000256" key="3">
    <source>
        <dbReference type="ARBA" id="ARBA00023315"/>
    </source>
</evidence>
<organism evidence="4 5">
    <name type="scientific">Vibrio plantisponsor</name>
    <dbReference type="NCBI Taxonomy" id="664643"/>
    <lineage>
        <taxon>Bacteria</taxon>
        <taxon>Pseudomonadati</taxon>
        <taxon>Pseudomonadota</taxon>
        <taxon>Gammaproteobacteria</taxon>
        <taxon>Vibrionales</taxon>
        <taxon>Vibrionaceae</taxon>
        <taxon>Vibrio</taxon>
    </lineage>
</organism>
<dbReference type="RefSeq" id="WP_277349878.1">
    <property type="nucleotide sequence ID" value="NZ_AP024893.1"/>
</dbReference>
<dbReference type="EMBL" id="JAWRCN010000001">
    <property type="protein sequence ID" value="MDW6018325.1"/>
    <property type="molecule type" value="Genomic_DNA"/>
</dbReference>
<evidence type="ECO:0000256" key="1">
    <source>
        <dbReference type="ARBA" id="ARBA00022679"/>
    </source>
</evidence>
<dbReference type="Proteomes" id="UP001272325">
    <property type="component" value="Unassembled WGS sequence"/>
</dbReference>
<dbReference type="PROSITE" id="PS00101">
    <property type="entry name" value="HEXAPEP_TRANSFERASES"/>
    <property type="match status" value="1"/>
</dbReference>
<keyword evidence="5" id="KW-1185">Reference proteome</keyword>
<proteinExistence type="predicted"/>
<dbReference type="GO" id="GO:0016746">
    <property type="term" value="F:acyltransferase activity"/>
    <property type="evidence" value="ECO:0007669"/>
    <property type="project" value="UniProtKB-KW"/>
</dbReference>
<keyword evidence="3 4" id="KW-0012">Acyltransferase</keyword>